<feature type="transmembrane region" description="Helical" evidence="7">
    <location>
        <begin position="74"/>
        <end position="95"/>
    </location>
</feature>
<dbReference type="OrthoDB" id="9811198at2"/>
<name>A0A2U8WBP4_9HYPH</name>
<feature type="transmembrane region" description="Helical" evidence="7">
    <location>
        <begin position="42"/>
        <end position="62"/>
    </location>
</feature>
<dbReference type="PRINTS" id="PR01837">
    <property type="entry name" value="MGTCSAPBPROT"/>
</dbReference>
<keyword evidence="11" id="KW-1185">Reference proteome</keyword>
<reference evidence="9" key="3">
    <citation type="journal article" date="2020" name="Antonie Van Leeuwenhoek">
        <title>Methylobacterium durans sp. nov., a radiation-resistant bacterium isolated from gamma ray-irradiated soil.</title>
        <authorList>
            <person name="Kim J."/>
            <person name="Chhetri G."/>
            <person name="Kim I."/>
            <person name="Kim M.K."/>
            <person name="Seo T."/>
        </authorList>
    </citation>
    <scope>NUCLEOTIDE SEQUENCE</scope>
    <source>
        <strain evidence="9">17SD2-17</strain>
    </source>
</reference>
<keyword evidence="6 7" id="KW-0472">Membrane</keyword>
<evidence type="ECO:0000313" key="11">
    <source>
        <dbReference type="Proteomes" id="UP000245926"/>
    </source>
</evidence>
<accession>A0A2U8WBP4</accession>
<dbReference type="PANTHER" id="PTHR33778">
    <property type="entry name" value="PROTEIN MGTC"/>
    <property type="match status" value="1"/>
</dbReference>
<proteinExistence type="inferred from homology"/>
<dbReference type="KEGG" id="mets:DK389_30365"/>
<keyword evidence="7" id="KW-0997">Cell inner membrane</keyword>
<dbReference type="AlphaFoldDB" id="A0A2U8WBP4"/>
<feature type="transmembrane region" description="Helical" evidence="7">
    <location>
        <begin position="13"/>
        <end position="30"/>
    </location>
</feature>
<comment type="similarity">
    <text evidence="2 7">Belongs to the MgtC/SapB family.</text>
</comment>
<feature type="domain" description="MgtC/SapB/SrpB/YhiD N-terminal" evidence="8">
    <location>
        <begin position="17"/>
        <end position="145"/>
    </location>
</feature>
<dbReference type="Pfam" id="PF02308">
    <property type="entry name" value="MgtC"/>
    <property type="match status" value="1"/>
</dbReference>
<gene>
    <name evidence="9" type="ORF">DK389_24340</name>
    <name evidence="10" type="ORF">DK389_30365</name>
</gene>
<evidence type="ECO:0000256" key="4">
    <source>
        <dbReference type="ARBA" id="ARBA00022692"/>
    </source>
</evidence>
<keyword evidence="4 7" id="KW-0812">Transmembrane</keyword>
<feature type="transmembrane region" description="Helical" evidence="7">
    <location>
        <begin position="125"/>
        <end position="143"/>
    </location>
</feature>
<evidence type="ECO:0000259" key="8">
    <source>
        <dbReference type="Pfam" id="PF02308"/>
    </source>
</evidence>
<keyword evidence="5 7" id="KW-1133">Transmembrane helix</keyword>
<evidence type="ECO:0000256" key="6">
    <source>
        <dbReference type="ARBA" id="ARBA00023136"/>
    </source>
</evidence>
<reference evidence="11" key="1">
    <citation type="submission" date="2018-05" db="EMBL/GenBank/DDBJ databases">
        <title>Complete Genome Sequence of Methylobacterium sp. 17SD2-17.</title>
        <authorList>
            <person name="Srinivasan S."/>
        </authorList>
    </citation>
    <scope>NUCLEOTIDE SEQUENCE [LARGE SCALE GENOMIC DNA]</scope>
    <source>
        <strain evidence="11">17SD2-17</strain>
    </source>
</reference>
<evidence type="ECO:0000256" key="3">
    <source>
        <dbReference type="ARBA" id="ARBA00022475"/>
    </source>
</evidence>
<evidence type="ECO:0000256" key="1">
    <source>
        <dbReference type="ARBA" id="ARBA00004651"/>
    </source>
</evidence>
<comment type="subcellular location">
    <subcellularLocation>
        <location evidence="7">Cell inner membrane</location>
        <topology evidence="7">Multi-pass membrane protein</topology>
    </subcellularLocation>
    <subcellularLocation>
        <location evidence="1">Cell membrane</location>
        <topology evidence="1">Multi-pass membrane protein</topology>
    </subcellularLocation>
</comment>
<dbReference type="KEGG" id="mets:DK389_24340"/>
<evidence type="ECO:0000313" key="9">
    <source>
        <dbReference type="EMBL" id="AWN43048.1"/>
    </source>
</evidence>
<dbReference type="InterPro" id="IPR049177">
    <property type="entry name" value="MgtC_SapB_SrpB_YhiD_N"/>
</dbReference>
<organism evidence="9 11">
    <name type="scientific">Methylobacterium durans</name>
    <dbReference type="NCBI Taxonomy" id="2202825"/>
    <lineage>
        <taxon>Bacteria</taxon>
        <taxon>Pseudomonadati</taxon>
        <taxon>Pseudomonadota</taxon>
        <taxon>Alphaproteobacteria</taxon>
        <taxon>Hyphomicrobiales</taxon>
        <taxon>Methylobacteriaceae</taxon>
        <taxon>Methylobacterium</taxon>
    </lineage>
</organism>
<dbReference type="PANTHER" id="PTHR33778:SF1">
    <property type="entry name" value="MAGNESIUM TRANSPORTER YHID-RELATED"/>
    <property type="match status" value="1"/>
</dbReference>
<reference evidence="9" key="2">
    <citation type="submission" date="2018-05" db="EMBL/GenBank/DDBJ databases">
        <authorList>
            <person name="Srinivasan S."/>
        </authorList>
    </citation>
    <scope>NUCLEOTIDE SEQUENCE</scope>
    <source>
        <strain evidence="9">17SD2-17</strain>
    </source>
</reference>
<sequence>MLPDATALPLSEILLRLGAATLCGLLLGFERELRGKDAGLKTHSLVSLSSALITASALSMYADVRAHGGDADPLRVIQGLAQAIGFIAAGTIFVAQRDVKNLTTAASIWLAASAGIVAGAAQFKLLAVAMGFAFAVLILLKVLERYGLSKRD</sequence>
<dbReference type="EMBL" id="CP029550">
    <property type="protein sequence ID" value="AWN43048.1"/>
    <property type="molecule type" value="Genomic_DNA"/>
</dbReference>
<dbReference type="GO" id="GO:0005886">
    <property type="term" value="C:plasma membrane"/>
    <property type="evidence" value="ECO:0007669"/>
    <property type="project" value="UniProtKB-SubCell"/>
</dbReference>
<evidence type="ECO:0000256" key="7">
    <source>
        <dbReference type="RuleBase" id="RU365041"/>
    </source>
</evidence>
<evidence type="ECO:0000256" key="5">
    <source>
        <dbReference type="ARBA" id="ARBA00022989"/>
    </source>
</evidence>
<evidence type="ECO:0000313" key="10">
    <source>
        <dbReference type="EMBL" id="AWN44883.1"/>
    </source>
</evidence>
<evidence type="ECO:0000256" key="2">
    <source>
        <dbReference type="ARBA" id="ARBA00009298"/>
    </source>
</evidence>
<dbReference type="Proteomes" id="UP000245926">
    <property type="component" value="Chromosome"/>
</dbReference>
<feature type="transmembrane region" description="Helical" evidence="7">
    <location>
        <begin position="102"/>
        <end position="119"/>
    </location>
</feature>
<protein>
    <recommendedName>
        <fullName evidence="7">Protein MgtC</fullName>
    </recommendedName>
</protein>
<dbReference type="EMBL" id="CP029550">
    <property type="protein sequence ID" value="AWN44883.1"/>
    <property type="molecule type" value="Genomic_DNA"/>
</dbReference>
<keyword evidence="3" id="KW-1003">Cell membrane</keyword>
<dbReference type="InterPro" id="IPR003416">
    <property type="entry name" value="MgtC/SapB/SrpB/YhiD_fam"/>
</dbReference>
<dbReference type="RefSeq" id="WP_109893472.1">
    <property type="nucleotide sequence ID" value="NZ_CP029550.1"/>
</dbReference>